<evidence type="ECO:0008006" key="4">
    <source>
        <dbReference type="Google" id="ProtNLM"/>
    </source>
</evidence>
<feature type="compositionally biased region" description="Low complexity" evidence="1">
    <location>
        <begin position="10"/>
        <end position="43"/>
    </location>
</feature>
<dbReference type="Proteomes" id="UP000594262">
    <property type="component" value="Unplaced"/>
</dbReference>
<organism evidence="2 3">
    <name type="scientific">Clytia hemisphaerica</name>
    <dbReference type="NCBI Taxonomy" id="252671"/>
    <lineage>
        <taxon>Eukaryota</taxon>
        <taxon>Metazoa</taxon>
        <taxon>Cnidaria</taxon>
        <taxon>Hydrozoa</taxon>
        <taxon>Hydroidolina</taxon>
        <taxon>Leptothecata</taxon>
        <taxon>Obeliida</taxon>
        <taxon>Clytiidae</taxon>
        <taxon>Clytia</taxon>
    </lineage>
</organism>
<name>A0A7M5XAI5_9CNID</name>
<reference evidence="2" key="1">
    <citation type="submission" date="2021-01" db="UniProtKB">
        <authorList>
            <consortium name="EnsemblMetazoa"/>
        </authorList>
    </citation>
    <scope>IDENTIFICATION</scope>
</reference>
<evidence type="ECO:0000256" key="1">
    <source>
        <dbReference type="SAM" id="MobiDB-lite"/>
    </source>
</evidence>
<feature type="region of interest" description="Disordered" evidence="1">
    <location>
        <begin position="1"/>
        <end position="43"/>
    </location>
</feature>
<evidence type="ECO:0000313" key="3">
    <source>
        <dbReference type="Proteomes" id="UP000594262"/>
    </source>
</evidence>
<protein>
    <recommendedName>
        <fullName evidence="4">WSC domain-containing protein</fullName>
    </recommendedName>
</protein>
<sequence length="324" mass="36126">HYKPPPPLSLPQQLQQPPLSLPQTTTTTTPQPTTTTTTTTATTTTTTTAIPILDCNGESGRWKTGDGLGVGDVEDRKLGQIFNRTTCFQTCLNSSIHHEDDYNGVTLDPNNGNCYCEKNMIKVQSGSTGYEACLFKKVVIPPYYDGCDYKIGFAYGFNGFIGNTKFEDTPNAESCHELCLEKAIKNDLPEYTSFTFHRINNDDSLGECRCGAEATVTSNATSFQDHVSCIFREASYIRLNPSIKCEGWENIDITITNSTQGELKDYLYTREECFILCRYINRSNTSYRSAMYNGSECWCLKMTNFTGPTSNSTHVCSWPENLLG</sequence>
<proteinExistence type="predicted"/>
<accession>A0A7M5XAI5</accession>
<evidence type="ECO:0000313" key="2">
    <source>
        <dbReference type="EnsemblMetazoa" id="CLYHEMP019801.1"/>
    </source>
</evidence>
<dbReference type="EnsemblMetazoa" id="CLYHEMT019801.1">
    <property type="protein sequence ID" value="CLYHEMP019801.1"/>
    <property type="gene ID" value="CLYHEMG019801"/>
</dbReference>
<keyword evidence="3" id="KW-1185">Reference proteome</keyword>
<dbReference type="AlphaFoldDB" id="A0A7M5XAI5"/>